<evidence type="ECO:0000256" key="1">
    <source>
        <dbReference type="SAM" id="MobiDB-lite"/>
    </source>
</evidence>
<sequence length="54" mass="5198">MDSPGGGGGPAFTMGTKPVETAAREEVPGPAGPAFTFPAAKEHEPNSPTGGSSG</sequence>
<reference evidence="2 3" key="1">
    <citation type="submission" date="2020-02" db="EMBL/GenBank/DDBJ databases">
        <title>Draft genome sequence of Haematococcus lacustris strain NIES-144.</title>
        <authorList>
            <person name="Morimoto D."/>
            <person name="Nakagawa S."/>
            <person name="Yoshida T."/>
            <person name="Sawayama S."/>
        </authorList>
    </citation>
    <scope>NUCLEOTIDE SEQUENCE [LARGE SCALE GENOMIC DNA]</scope>
    <source>
        <strain evidence="2 3">NIES-144</strain>
    </source>
</reference>
<proteinExistence type="predicted"/>
<feature type="region of interest" description="Disordered" evidence="1">
    <location>
        <begin position="1"/>
        <end position="54"/>
    </location>
</feature>
<evidence type="ECO:0000313" key="3">
    <source>
        <dbReference type="Proteomes" id="UP000485058"/>
    </source>
</evidence>
<name>A0A699Z255_HAELA</name>
<dbReference type="AlphaFoldDB" id="A0A699Z255"/>
<feature type="compositionally biased region" description="Gly residues" evidence="1">
    <location>
        <begin position="1"/>
        <end position="10"/>
    </location>
</feature>
<protein>
    <submittedName>
        <fullName evidence="2">Uncharacterized protein</fullName>
    </submittedName>
</protein>
<feature type="compositionally biased region" description="Low complexity" evidence="1">
    <location>
        <begin position="28"/>
        <end position="39"/>
    </location>
</feature>
<accession>A0A699Z255</accession>
<dbReference type="Proteomes" id="UP000485058">
    <property type="component" value="Unassembled WGS sequence"/>
</dbReference>
<dbReference type="EMBL" id="BLLF01001027">
    <property type="protein sequence ID" value="GFH16637.1"/>
    <property type="molecule type" value="Genomic_DNA"/>
</dbReference>
<gene>
    <name evidence="2" type="ORF">HaLaN_13095</name>
</gene>
<organism evidence="2 3">
    <name type="scientific">Haematococcus lacustris</name>
    <name type="common">Green alga</name>
    <name type="synonym">Haematococcus pluvialis</name>
    <dbReference type="NCBI Taxonomy" id="44745"/>
    <lineage>
        <taxon>Eukaryota</taxon>
        <taxon>Viridiplantae</taxon>
        <taxon>Chlorophyta</taxon>
        <taxon>core chlorophytes</taxon>
        <taxon>Chlorophyceae</taxon>
        <taxon>CS clade</taxon>
        <taxon>Chlamydomonadales</taxon>
        <taxon>Haematococcaceae</taxon>
        <taxon>Haematococcus</taxon>
    </lineage>
</organism>
<keyword evidence="3" id="KW-1185">Reference proteome</keyword>
<comment type="caution">
    <text evidence="2">The sequence shown here is derived from an EMBL/GenBank/DDBJ whole genome shotgun (WGS) entry which is preliminary data.</text>
</comment>
<evidence type="ECO:0000313" key="2">
    <source>
        <dbReference type="EMBL" id="GFH16637.1"/>
    </source>
</evidence>